<feature type="region of interest" description="Disordered" evidence="1">
    <location>
        <begin position="222"/>
        <end position="251"/>
    </location>
</feature>
<proteinExistence type="predicted"/>
<dbReference type="PANTHER" id="PTHR33327:SF3">
    <property type="entry name" value="RNA-DIRECTED DNA POLYMERASE"/>
    <property type="match status" value="1"/>
</dbReference>
<gene>
    <name evidence="3" type="ORF">ABMA27_003358</name>
</gene>
<dbReference type="EMBL" id="JBEUOH010000014">
    <property type="protein sequence ID" value="KAL0879643.1"/>
    <property type="molecule type" value="Genomic_DNA"/>
</dbReference>
<dbReference type="InterPro" id="IPR055469">
    <property type="entry name" value="DUF7041"/>
</dbReference>
<dbReference type="Pfam" id="PF23055">
    <property type="entry name" value="DUF7041"/>
    <property type="match status" value="1"/>
</dbReference>
<dbReference type="Proteomes" id="UP001549920">
    <property type="component" value="Unassembled WGS sequence"/>
</dbReference>
<sequence>MYQQQPAQLPPQPPPLPAPSSELASVTVASRLPDFWQDQPRLWFIQIEAILKPQKLSDEAKFNLVVTRLGKDVIKQVSDILLSPPETDKFGTLKTRLLTVYEESENRQLQKLLSEIELGDQKPSQLLRYMRDLARGKIPDETLNIMWQGHLPSSVRAVLAVTDVKDLESLATIADKVLENTRPFQVSEVTSEPMSSEYAKLQAQIAQLSIQVVELQRSRYNYRNHNNYHRQRSSSRSRNPTPHRDSKSTNGLCFYHNKFRHRARKCAEPCSWKNKNVTNSTNPGN</sequence>
<evidence type="ECO:0000256" key="1">
    <source>
        <dbReference type="SAM" id="MobiDB-lite"/>
    </source>
</evidence>
<name>A0ABR3HSV5_LOXSC</name>
<organism evidence="3 4">
    <name type="scientific">Loxostege sticticalis</name>
    <name type="common">Beet webworm moth</name>
    <dbReference type="NCBI Taxonomy" id="481309"/>
    <lineage>
        <taxon>Eukaryota</taxon>
        <taxon>Metazoa</taxon>
        <taxon>Ecdysozoa</taxon>
        <taxon>Arthropoda</taxon>
        <taxon>Hexapoda</taxon>
        <taxon>Insecta</taxon>
        <taxon>Pterygota</taxon>
        <taxon>Neoptera</taxon>
        <taxon>Endopterygota</taxon>
        <taxon>Lepidoptera</taxon>
        <taxon>Glossata</taxon>
        <taxon>Ditrysia</taxon>
        <taxon>Pyraloidea</taxon>
        <taxon>Crambidae</taxon>
        <taxon>Pyraustinae</taxon>
        <taxon>Loxostege</taxon>
    </lineage>
</organism>
<feature type="domain" description="DUF7041" evidence="2">
    <location>
        <begin position="32"/>
        <end position="113"/>
    </location>
</feature>
<feature type="region of interest" description="Disordered" evidence="1">
    <location>
        <begin position="1"/>
        <end position="21"/>
    </location>
</feature>
<protein>
    <recommendedName>
        <fullName evidence="2">DUF7041 domain-containing protein</fullName>
    </recommendedName>
</protein>
<reference evidence="3 4" key="1">
    <citation type="submission" date="2024-06" db="EMBL/GenBank/DDBJ databases">
        <title>A chromosome-level genome assembly of beet webworm, Loxostege sticticalis.</title>
        <authorList>
            <person name="Zhang Y."/>
        </authorList>
    </citation>
    <scope>NUCLEOTIDE SEQUENCE [LARGE SCALE GENOMIC DNA]</scope>
    <source>
        <strain evidence="3">AQ026</strain>
        <tissue evidence="3">Whole body</tissue>
    </source>
</reference>
<accession>A0ABR3HSV5</accession>
<feature type="compositionally biased region" description="Pro residues" evidence="1">
    <location>
        <begin position="8"/>
        <end position="18"/>
    </location>
</feature>
<evidence type="ECO:0000259" key="2">
    <source>
        <dbReference type="Pfam" id="PF23055"/>
    </source>
</evidence>
<evidence type="ECO:0000313" key="4">
    <source>
        <dbReference type="Proteomes" id="UP001549920"/>
    </source>
</evidence>
<comment type="caution">
    <text evidence="3">The sequence shown here is derived from an EMBL/GenBank/DDBJ whole genome shotgun (WGS) entry which is preliminary data.</text>
</comment>
<feature type="compositionally biased region" description="Basic residues" evidence="1">
    <location>
        <begin position="222"/>
        <end position="235"/>
    </location>
</feature>
<keyword evidence="4" id="KW-1185">Reference proteome</keyword>
<evidence type="ECO:0000313" key="3">
    <source>
        <dbReference type="EMBL" id="KAL0879643.1"/>
    </source>
</evidence>
<dbReference type="PANTHER" id="PTHR33327">
    <property type="entry name" value="ENDONUCLEASE"/>
    <property type="match status" value="1"/>
</dbReference>